<keyword evidence="2" id="KW-1185">Reference proteome</keyword>
<evidence type="ECO:0000313" key="2">
    <source>
        <dbReference type="Proteomes" id="UP000184603"/>
    </source>
</evidence>
<sequence length="113" mass="12954">MLMAVTCAPQTLRKFCLPHERYILFVPFDPTRKNRYLKKLTCFLIVSLLFQTAFLPHPVFSDSARSKAFANVVTTRIYAKSAKTPTSPSTHETTDVQHNESLIFLDVYEVDNI</sequence>
<gene>
    <name evidence="1" type="ORF">SAMN02745220_00817</name>
</gene>
<evidence type="ECO:0000313" key="1">
    <source>
        <dbReference type="EMBL" id="SHO44628.1"/>
    </source>
</evidence>
<accession>A0A1M7XZU9</accession>
<reference evidence="1 2" key="1">
    <citation type="submission" date="2016-12" db="EMBL/GenBank/DDBJ databases">
        <authorList>
            <person name="Song W.-J."/>
            <person name="Kurnit D.M."/>
        </authorList>
    </citation>
    <scope>NUCLEOTIDE SEQUENCE [LARGE SCALE GENOMIC DNA]</scope>
    <source>
        <strain evidence="1 2">DSM 18488</strain>
    </source>
</reference>
<organism evidence="1 2">
    <name type="scientific">Desulfopila aestuarii DSM 18488</name>
    <dbReference type="NCBI Taxonomy" id="1121416"/>
    <lineage>
        <taxon>Bacteria</taxon>
        <taxon>Pseudomonadati</taxon>
        <taxon>Thermodesulfobacteriota</taxon>
        <taxon>Desulfobulbia</taxon>
        <taxon>Desulfobulbales</taxon>
        <taxon>Desulfocapsaceae</taxon>
        <taxon>Desulfopila</taxon>
    </lineage>
</organism>
<dbReference type="AlphaFoldDB" id="A0A1M7XZU9"/>
<dbReference type="EMBL" id="FRFE01000003">
    <property type="protein sequence ID" value="SHO44628.1"/>
    <property type="molecule type" value="Genomic_DNA"/>
</dbReference>
<dbReference type="Proteomes" id="UP000184603">
    <property type="component" value="Unassembled WGS sequence"/>
</dbReference>
<proteinExistence type="predicted"/>
<name>A0A1M7XZU9_9BACT</name>
<protein>
    <submittedName>
        <fullName evidence="1">Uncharacterized protein</fullName>
    </submittedName>
</protein>